<name>A0A835SK92_CHLIN</name>
<sequence length="381" mass="37389">MECLSRDRGLSFTTALVKTHVNSDTQDTLVEVLDPSRLACDKCLLAVRGDAELPMPSDETRQLRERRLASKNNVTARGRLQQAAAHGAESLQIQIHCRHGRDLWVSPGVEEAFKLDDSLRRDAVSLAERVEVAVRKVQRAKEQQVQNQQQPGAVQAQAQQAPAAAGTTGAAAGAIIAAQLAGAPAAAQVQAQRTGSAALAGSAMQNLAATAPATSAAAAAAAAGRITAMVQAAAQAAAQAAMQAAVQAAQAAEMGLLAPGDVGSLSGGVGLDSAAAAAATAAAAAAAWAAGQGSQGGFGVSGLPDAAAVAAADAVPAPDGNATAALTSLADALVSAAAQISPFPLRALPPLPAVAGLPAVGAGAGGPQDTAAAAAALVAVH</sequence>
<proteinExistence type="predicted"/>
<gene>
    <name evidence="1" type="ORF">HXX76_011426</name>
</gene>
<dbReference type="AlphaFoldDB" id="A0A835SK92"/>
<evidence type="ECO:0000313" key="1">
    <source>
        <dbReference type="EMBL" id="KAG2428722.1"/>
    </source>
</evidence>
<reference evidence="1" key="1">
    <citation type="journal article" date="2020" name="bioRxiv">
        <title>Comparative genomics of Chlamydomonas.</title>
        <authorList>
            <person name="Craig R.J."/>
            <person name="Hasan A.R."/>
            <person name="Ness R.W."/>
            <person name="Keightley P.D."/>
        </authorList>
    </citation>
    <scope>NUCLEOTIDE SEQUENCE</scope>
    <source>
        <strain evidence="1">SAG 7.73</strain>
    </source>
</reference>
<keyword evidence="2" id="KW-1185">Reference proteome</keyword>
<dbReference type="EMBL" id="JAEHOC010000033">
    <property type="protein sequence ID" value="KAG2428722.1"/>
    <property type="molecule type" value="Genomic_DNA"/>
</dbReference>
<protein>
    <submittedName>
        <fullName evidence="1">Uncharacterized protein</fullName>
    </submittedName>
</protein>
<comment type="caution">
    <text evidence="1">The sequence shown here is derived from an EMBL/GenBank/DDBJ whole genome shotgun (WGS) entry which is preliminary data.</text>
</comment>
<dbReference type="Proteomes" id="UP000650467">
    <property type="component" value="Unassembled WGS sequence"/>
</dbReference>
<evidence type="ECO:0000313" key="2">
    <source>
        <dbReference type="Proteomes" id="UP000650467"/>
    </source>
</evidence>
<organism evidence="1 2">
    <name type="scientific">Chlamydomonas incerta</name>
    <dbReference type="NCBI Taxonomy" id="51695"/>
    <lineage>
        <taxon>Eukaryota</taxon>
        <taxon>Viridiplantae</taxon>
        <taxon>Chlorophyta</taxon>
        <taxon>core chlorophytes</taxon>
        <taxon>Chlorophyceae</taxon>
        <taxon>CS clade</taxon>
        <taxon>Chlamydomonadales</taxon>
        <taxon>Chlamydomonadaceae</taxon>
        <taxon>Chlamydomonas</taxon>
    </lineage>
</organism>
<accession>A0A835SK92</accession>